<dbReference type="EMBL" id="CP011409">
    <property type="protein sequence ID" value="AKZ64274.1"/>
    <property type="molecule type" value="Genomic_DNA"/>
</dbReference>
<evidence type="ECO:0000313" key="2">
    <source>
        <dbReference type="EMBL" id="AKZ64274.1"/>
    </source>
</evidence>
<reference evidence="3" key="1">
    <citation type="journal article" date="2015" name="Genome Announc.">
        <title>Complete Genome Sequence of Herbaspirillum hiltneri N3 (DSM 17495), Isolated from Surface-Sterilized Wheat Roots.</title>
        <authorList>
            <person name="Guizelini D."/>
            <person name="Saizaki P.M."/>
            <person name="Coimbra N.A."/>
            <person name="Weiss V.A."/>
            <person name="Faoro H."/>
            <person name="Sfeir M.Z."/>
            <person name="Baura V.A."/>
            <person name="Monteiro R.A."/>
            <person name="Chubatsu L.S."/>
            <person name="Souza E.M."/>
            <person name="Cruz L.M."/>
            <person name="Pedrosa F.O."/>
            <person name="Raittz R.T."/>
            <person name="Marchaukoski J.N."/>
            <person name="Steffens M.B."/>
        </authorList>
    </citation>
    <scope>NUCLEOTIDE SEQUENCE [LARGE SCALE GENOMIC DNA]</scope>
    <source>
        <strain evidence="3">N3</strain>
    </source>
</reference>
<accession>A0ABN4I2D4</accession>
<protein>
    <submittedName>
        <fullName evidence="2">Uncharacterized protein</fullName>
    </submittedName>
</protein>
<sequence length="210" mass="22731">MQHAFLKAAGFFMTATVIWLCGYLFGLFGAHPPTKESDAATWAGAFGTFLAFGGTVWLATNETRRRERSELVAAQLLAASMVLRLAHAASALTKASRKIDEAGKVDVGLGQFSDAALEMESIDLWTPVDLTQLAAIPTLAVRLAESGDQIKTAIIILRQFPAKPAANDGPRRMEFARKLYPNLAATQKVVNACSDECRHAANALQIHSFR</sequence>
<evidence type="ECO:0000313" key="3">
    <source>
        <dbReference type="Proteomes" id="UP000063429"/>
    </source>
</evidence>
<keyword evidence="1" id="KW-1133">Transmembrane helix</keyword>
<keyword evidence="1" id="KW-0812">Transmembrane</keyword>
<gene>
    <name evidence="2" type="ORF">F506_17815</name>
</gene>
<dbReference type="RefSeq" id="WP_053199640.1">
    <property type="nucleotide sequence ID" value="NZ_CP011409.1"/>
</dbReference>
<name>A0ABN4I2D4_9BURK</name>
<keyword evidence="1" id="KW-0472">Membrane</keyword>
<dbReference type="Proteomes" id="UP000063429">
    <property type="component" value="Chromosome"/>
</dbReference>
<proteinExistence type="predicted"/>
<evidence type="ECO:0000256" key="1">
    <source>
        <dbReference type="SAM" id="Phobius"/>
    </source>
</evidence>
<organism evidence="2 3">
    <name type="scientific">Herbaspirillum hiltneri N3</name>
    <dbReference type="NCBI Taxonomy" id="1262470"/>
    <lineage>
        <taxon>Bacteria</taxon>
        <taxon>Pseudomonadati</taxon>
        <taxon>Pseudomonadota</taxon>
        <taxon>Betaproteobacteria</taxon>
        <taxon>Burkholderiales</taxon>
        <taxon>Oxalobacteraceae</taxon>
        <taxon>Herbaspirillum</taxon>
    </lineage>
</organism>
<feature type="transmembrane region" description="Helical" evidence="1">
    <location>
        <begin position="9"/>
        <end position="28"/>
    </location>
</feature>
<feature type="transmembrane region" description="Helical" evidence="1">
    <location>
        <begin position="40"/>
        <end position="59"/>
    </location>
</feature>
<keyword evidence="3" id="KW-1185">Reference proteome</keyword>